<dbReference type="Gene3D" id="3.30.2010.10">
    <property type="entry name" value="Metalloproteases ('zincins'), catalytic domain"/>
    <property type="match status" value="1"/>
</dbReference>
<dbReference type="EMBL" id="BAVZ01000006">
    <property type="protein sequence ID" value="GAF08440.1"/>
    <property type="molecule type" value="Genomic_DNA"/>
</dbReference>
<dbReference type="InterPro" id="IPR008756">
    <property type="entry name" value="Peptidase_M56"/>
</dbReference>
<gene>
    <name evidence="3" type="ORF">JCM16418_2514</name>
</gene>
<organism evidence="3 4">
    <name type="scientific">Paenibacillus pini JCM 16418</name>
    <dbReference type="NCBI Taxonomy" id="1236976"/>
    <lineage>
        <taxon>Bacteria</taxon>
        <taxon>Bacillati</taxon>
        <taxon>Bacillota</taxon>
        <taxon>Bacilli</taxon>
        <taxon>Bacillales</taxon>
        <taxon>Paenibacillaceae</taxon>
        <taxon>Paenibacillus</taxon>
    </lineage>
</organism>
<dbReference type="RefSeq" id="WP_036648822.1">
    <property type="nucleotide sequence ID" value="NZ_BAVZ01000006.1"/>
</dbReference>
<protein>
    <recommendedName>
        <fullName evidence="2">Peptidase M56 domain-containing protein</fullName>
    </recommendedName>
</protein>
<dbReference type="STRING" id="1236976.JCM16418_2514"/>
<keyword evidence="1" id="KW-1133">Transmembrane helix</keyword>
<accession>W7YC35</accession>
<evidence type="ECO:0000313" key="3">
    <source>
        <dbReference type="EMBL" id="GAF08440.1"/>
    </source>
</evidence>
<name>W7YC35_9BACL</name>
<feature type="domain" description="Peptidase M56" evidence="2">
    <location>
        <begin position="15"/>
        <end position="307"/>
    </location>
</feature>
<feature type="transmembrane region" description="Helical" evidence="1">
    <location>
        <begin position="40"/>
        <end position="57"/>
    </location>
</feature>
<evidence type="ECO:0000256" key="1">
    <source>
        <dbReference type="SAM" id="Phobius"/>
    </source>
</evidence>
<evidence type="ECO:0000313" key="4">
    <source>
        <dbReference type="Proteomes" id="UP000019364"/>
    </source>
</evidence>
<feature type="transmembrane region" description="Helical" evidence="1">
    <location>
        <begin position="288"/>
        <end position="304"/>
    </location>
</feature>
<dbReference type="PANTHER" id="PTHR34978">
    <property type="entry name" value="POSSIBLE SENSOR-TRANSDUCER PROTEIN BLAR"/>
    <property type="match status" value="1"/>
</dbReference>
<comment type="caution">
    <text evidence="3">The sequence shown here is derived from an EMBL/GenBank/DDBJ whole genome shotgun (WGS) entry which is preliminary data.</text>
</comment>
<keyword evidence="1" id="KW-0812">Transmembrane</keyword>
<reference evidence="3 4" key="1">
    <citation type="journal article" date="2014" name="Genome Announc.">
        <title>Draft Genome Sequence of Paenibacillus pini JCM 16418T, Isolated from the Rhizosphere of Pine Tree.</title>
        <authorList>
            <person name="Yuki M."/>
            <person name="Oshima K."/>
            <person name="Suda W."/>
            <person name="Oshida Y."/>
            <person name="Kitamura K."/>
            <person name="Iida Y."/>
            <person name="Hattori M."/>
            <person name="Ohkuma M."/>
        </authorList>
    </citation>
    <scope>NUCLEOTIDE SEQUENCE [LARGE SCALE GENOMIC DNA]</scope>
    <source>
        <strain evidence="3 4">JCM 16418</strain>
    </source>
</reference>
<feature type="transmembrane region" description="Helical" evidence="1">
    <location>
        <begin position="241"/>
        <end position="264"/>
    </location>
</feature>
<dbReference type="Pfam" id="PF05569">
    <property type="entry name" value="Peptidase_M56"/>
    <property type="match status" value="1"/>
</dbReference>
<feature type="transmembrane region" description="Helical" evidence="1">
    <location>
        <begin position="6"/>
        <end position="28"/>
    </location>
</feature>
<evidence type="ECO:0000259" key="2">
    <source>
        <dbReference type="Pfam" id="PF05569"/>
    </source>
</evidence>
<dbReference type="Proteomes" id="UP000019364">
    <property type="component" value="Unassembled WGS sequence"/>
</dbReference>
<feature type="transmembrane region" description="Helical" evidence="1">
    <location>
        <begin position="336"/>
        <end position="356"/>
    </location>
</feature>
<dbReference type="OrthoDB" id="9762883at2"/>
<dbReference type="PANTHER" id="PTHR34978:SF3">
    <property type="entry name" value="SLR0241 PROTEIN"/>
    <property type="match status" value="1"/>
</dbReference>
<keyword evidence="4" id="KW-1185">Reference proteome</keyword>
<dbReference type="eggNOG" id="COG4219">
    <property type="taxonomic scope" value="Bacteria"/>
</dbReference>
<sequence>MTILSNVFMWFCYSSFMAGAVALLVMLVQTLLKRRLSPRIRYLLWFVVVLRLVMPILPSSHLSMFNVLDWMKGAASTTSITQDVPNPPMIKNYNLEPLPKTPSSGGDVHAQISEERAIAKVGSKENLYPWYIQFAALIWITGVLAILLYLAAYRVVMQRNFRTFHRVTDPRLMEILDSCRGQFSIRRTIRLYSGRYVKSPYIAGIIRPWIYVPEGMDKHLSAAQLHHIFAHELAHYKRRDVAWNLLGSLLLAVHWMNPVMWIVVKRMKADRELACDAYTLERLGESEALAYGMTMITFIKLFSGKRDRPNLLYFQGDRPEQQMVRRMKMIRSFRKGSYKLSAIAIICLVLIGTVTLTNAVNTEAQSAVKKQEGKPFWSSSENVLLGNQSTWTYDNLAKAVEVTNFKFKVPSMLPPGFTFENVYLTDGMLRGQTGDQVMIKFTRWTSMNSSDASFSLRAFHNGKKLEDAVLDIEQLESKDLKDITTYDLKKESIIIKGHEVLKLTLSFPKWNLKRYYYLWMDEEQQYQVKGDNTLSDSELEDVIASMTYPDQKLQDRYVDNNHNWQAYIYDTGDLEYATKSIGFTPKYPQKLPSSLKIDLASVTLKGNFNAPSDERDYQRRLLYIDYSSEGFNAKDNKSISFMQIQDQGMYEEMKRTGQVVFSQFPKFNVNKHIVKLSPLQIDGQVVLQTAKYKIDGSASLPSDSDMVSYFWKEHSVCYQVIVKANQFQGKEMENILSFLMKQSPVSIKDLK</sequence>
<dbReference type="CDD" id="cd07341">
    <property type="entry name" value="M56_BlaR1_MecR1_like"/>
    <property type="match status" value="1"/>
</dbReference>
<dbReference type="InterPro" id="IPR052173">
    <property type="entry name" value="Beta-lactam_resp_regulator"/>
</dbReference>
<feature type="transmembrane region" description="Helical" evidence="1">
    <location>
        <begin position="130"/>
        <end position="152"/>
    </location>
</feature>
<proteinExistence type="predicted"/>
<keyword evidence="1" id="KW-0472">Membrane</keyword>
<dbReference type="AlphaFoldDB" id="W7YC35"/>